<evidence type="ECO:0000313" key="3">
    <source>
        <dbReference type="EMBL" id="MDO6120301.1"/>
    </source>
</evidence>
<accession>A0ABT8X9F0</accession>
<reference evidence="3" key="1">
    <citation type="submission" date="2022-04" db="EMBL/GenBank/DDBJ databases">
        <title>Shinella lacus sp. nov., a novel member of the genus Shinella from water.</title>
        <authorList>
            <person name="Deng Y."/>
        </authorList>
    </citation>
    <scope>NUCLEOTIDE SEQUENCE</scope>
    <source>
        <strain evidence="3">JCM 31239</strain>
    </source>
</reference>
<name>A0ABT8X9F0_9HYPH</name>
<gene>
    <name evidence="3" type="ORF">GB928_003805</name>
</gene>
<dbReference type="Proteomes" id="UP001177080">
    <property type="component" value="Unassembled WGS sequence"/>
</dbReference>
<feature type="coiled-coil region" evidence="1">
    <location>
        <begin position="151"/>
        <end position="178"/>
    </location>
</feature>
<feature type="region of interest" description="Disordered" evidence="2">
    <location>
        <begin position="26"/>
        <end position="48"/>
    </location>
</feature>
<proteinExistence type="predicted"/>
<evidence type="ECO:0000256" key="1">
    <source>
        <dbReference type="SAM" id="Coils"/>
    </source>
</evidence>
<evidence type="ECO:0000256" key="2">
    <source>
        <dbReference type="SAM" id="MobiDB-lite"/>
    </source>
</evidence>
<evidence type="ECO:0000313" key="4">
    <source>
        <dbReference type="Proteomes" id="UP001177080"/>
    </source>
</evidence>
<protein>
    <submittedName>
        <fullName evidence="3">Uncharacterized protein</fullName>
    </submittedName>
</protein>
<sequence length="202" mass="21721">MIKSTHFRSIQAVLLAGALTLSTMPDVRGQTGPGDGESTQGSVGSSAASTNVAVPTDYLTSSIVKNIDGARAECGSYDPVYRIDCLRQRLADIARRIPAGPAYSEARQIISRASSKLGRIQAGVVDRKAPTKRSRANPRLKQAKIYAAAKREKLGKAMEQARQVIEEAETQLLRAAENSDKRAGHYQKIAAALDSTKVLLRS</sequence>
<dbReference type="EMBL" id="WHSC02000001">
    <property type="protein sequence ID" value="MDO6120301.1"/>
    <property type="molecule type" value="Genomic_DNA"/>
</dbReference>
<feature type="compositionally biased region" description="Polar residues" evidence="2">
    <location>
        <begin position="37"/>
        <end position="48"/>
    </location>
</feature>
<keyword evidence="1" id="KW-0175">Coiled coil</keyword>
<comment type="caution">
    <text evidence="3">The sequence shown here is derived from an EMBL/GenBank/DDBJ whole genome shotgun (WGS) entry which is preliminary data.</text>
</comment>
<keyword evidence="4" id="KW-1185">Reference proteome</keyword>
<organism evidence="3 4">
    <name type="scientific">Shinella curvata</name>
    <dbReference type="NCBI Taxonomy" id="1817964"/>
    <lineage>
        <taxon>Bacteria</taxon>
        <taxon>Pseudomonadati</taxon>
        <taxon>Pseudomonadota</taxon>
        <taxon>Alphaproteobacteria</taxon>
        <taxon>Hyphomicrobiales</taxon>
        <taxon>Rhizobiaceae</taxon>
        <taxon>Shinella</taxon>
    </lineage>
</organism>
<dbReference type="RefSeq" id="WP_244758818.1">
    <property type="nucleotide sequence ID" value="NZ_JALJCJ010000001.1"/>
</dbReference>